<proteinExistence type="predicted"/>
<evidence type="ECO:0008006" key="3">
    <source>
        <dbReference type="Google" id="ProtNLM"/>
    </source>
</evidence>
<dbReference type="Proteomes" id="UP000007347">
    <property type="component" value="Chromosome"/>
</dbReference>
<dbReference type="KEGG" id="dto:TOL2_C26560"/>
<evidence type="ECO:0000313" key="2">
    <source>
        <dbReference type="Proteomes" id="UP000007347"/>
    </source>
</evidence>
<accession>K0NIQ9</accession>
<dbReference type="AlphaFoldDB" id="K0NIQ9"/>
<reference evidence="1 2" key="1">
    <citation type="journal article" date="2013" name="Environ. Microbiol.">
        <title>Complete genome, catabolic sub-proteomes and key-metabolites of Desulfobacula toluolica Tol2, a marine, aromatic compound-degrading, sulfate-reducing bacterium.</title>
        <authorList>
            <person name="Wohlbrand L."/>
            <person name="Jacob J.H."/>
            <person name="Kube M."/>
            <person name="Mussmann M."/>
            <person name="Jarling R."/>
            <person name="Beck A."/>
            <person name="Amann R."/>
            <person name="Wilkes H."/>
            <person name="Reinhardt R."/>
            <person name="Rabus R."/>
        </authorList>
    </citation>
    <scope>NUCLEOTIDE SEQUENCE [LARGE SCALE GENOMIC DNA]</scope>
    <source>
        <strain evidence="2">DSM 7467 / Tol2</strain>
    </source>
</reference>
<organism evidence="1 2">
    <name type="scientific">Desulfobacula toluolica (strain DSM 7467 / Tol2)</name>
    <dbReference type="NCBI Taxonomy" id="651182"/>
    <lineage>
        <taxon>Bacteria</taxon>
        <taxon>Pseudomonadati</taxon>
        <taxon>Thermodesulfobacteriota</taxon>
        <taxon>Desulfobacteria</taxon>
        <taxon>Desulfobacterales</taxon>
        <taxon>Desulfobacteraceae</taxon>
        <taxon>Desulfobacula</taxon>
    </lineage>
</organism>
<dbReference type="EMBL" id="FO203503">
    <property type="protein sequence ID" value="CCK80815.1"/>
    <property type="molecule type" value="Genomic_DNA"/>
</dbReference>
<dbReference type="STRING" id="651182.TOL2_C26560"/>
<gene>
    <name evidence="1" type="ordered locus">TOL2_C26560</name>
</gene>
<sequence length="64" mass="7267">MIARGLLKIFVRKHPEIKVEAVVADALYGNAEFMDEASKITGNSQVISQIRHNQNILFKDKKNQ</sequence>
<name>K0NIQ9_DESTT</name>
<keyword evidence="2" id="KW-1185">Reference proteome</keyword>
<protein>
    <recommendedName>
        <fullName evidence="3">Transposase</fullName>
    </recommendedName>
</protein>
<evidence type="ECO:0000313" key="1">
    <source>
        <dbReference type="EMBL" id="CCK80815.1"/>
    </source>
</evidence>
<dbReference type="HOGENOM" id="CLU_2860472_0_0_7"/>